<dbReference type="Gene3D" id="2.40.100.20">
    <property type="match status" value="1"/>
</dbReference>
<evidence type="ECO:0000313" key="2">
    <source>
        <dbReference type="Proteomes" id="UP000460157"/>
    </source>
</evidence>
<proteinExistence type="predicted"/>
<dbReference type="EMBL" id="WRPM01000031">
    <property type="protein sequence ID" value="MVT25634.1"/>
    <property type="molecule type" value="Genomic_DNA"/>
</dbReference>
<reference evidence="1 2" key="1">
    <citation type="submission" date="2019-12" db="EMBL/GenBank/DDBJ databases">
        <title>Nesterenkonia muleiensis sp. nov., a novel actinobacterium isolated from sap of Populus euphratica.</title>
        <authorList>
            <person name="Wang R."/>
        </authorList>
    </citation>
    <scope>NUCLEOTIDE SEQUENCE [LARGE SCALE GENOMIC DNA]</scope>
    <source>
        <strain evidence="1 2">F10</strain>
    </source>
</reference>
<dbReference type="RefSeq" id="WP_188503549.1">
    <property type="nucleotide sequence ID" value="NZ_BMFX01000007.1"/>
</dbReference>
<dbReference type="SUPFAM" id="SSF50891">
    <property type="entry name" value="Cyclophilin-like"/>
    <property type="match status" value="1"/>
</dbReference>
<keyword evidence="2" id="KW-1185">Reference proteome</keyword>
<dbReference type="AlphaFoldDB" id="A0A7K1UGW0"/>
<organism evidence="1 2">
    <name type="scientific">Nesterenkonia alkaliphila</name>
    <dbReference type="NCBI Taxonomy" id="1463631"/>
    <lineage>
        <taxon>Bacteria</taxon>
        <taxon>Bacillati</taxon>
        <taxon>Actinomycetota</taxon>
        <taxon>Actinomycetes</taxon>
        <taxon>Micrococcales</taxon>
        <taxon>Micrococcaceae</taxon>
        <taxon>Nesterenkonia</taxon>
    </lineage>
</organism>
<comment type="caution">
    <text evidence="1">The sequence shown here is derived from an EMBL/GenBank/DDBJ whole genome shotgun (WGS) entry which is preliminary data.</text>
</comment>
<evidence type="ECO:0000313" key="1">
    <source>
        <dbReference type="EMBL" id="MVT25634.1"/>
    </source>
</evidence>
<accession>A0A7K1UGW0</accession>
<gene>
    <name evidence="1" type="ORF">GNZ21_04535</name>
</gene>
<protein>
    <submittedName>
        <fullName evidence="1">DUF3830 family protein</fullName>
    </submittedName>
</protein>
<dbReference type="InterPro" id="IPR029000">
    <property type="entry name" value="Cyclophilin-like_dom_sf"/>
</dbReference>
<dbReference type="Pfam" id="PF12903">
    <property type="entry name" value="DUF3830"/>
    <property type="match status" value="1"/>
</dbReference>
<name>A0A7K1UGW0_9MICC</name>
<sequence length="173" mass="18865">MTRYITITLQKRGVTAVAKLLDDAAPRTCAAVWDALPQSGQVYHGKYARNEIYNLVPAFAATEPGKENTTVTPIPGDVCYFAFDSDDLGNPAYGYEEAADVRAQDPVQRKAIVDLAVFYGRNNLLINGDQGWIPGNVFATITEGLAELAEACQSIWMDGARGETLSFARLEEN</sequence>
<dbReference type="Proteomes" id="UP000460157">
    <property type="component" value="Unassembled WGS sequence"/>
</dbReference>
<dbReference type="InterPro" id="IPR024532">
    <property type="entry name" value="DUF3830"/>
</dbReference>